<dbReference type="EMBL" id="MQVX01000001">
    <property type="protein sequence ID" value="PQJ16169.1"/>
    <property type="molecule type" value="Genomic_DNA"/>
</dbReference>
<organism evidence="2 3">
    <name type="scientific">Aureicoccus marinus</name>
    <dbReference type="NCBI Taxonomy" id="754435"/>
    <lineage>
        <taxon>Bacteria</taxon>
        <taxon>Pseudomonadati</taxon>
        <taxon>Bacteroidota</taxon>
        <taxon>Flavobacteriia</taxon>
        <taxon>Flavobacteriales</taxon>
        <taxon>Flavobacteriaceae</taxon>
        <taxon>Aureicoccus</taxon>
    </lineage>
</organism>
<dbReference type="PROSITE" id="PS51257">
    <property type="entry name" value="PROKAR_LIPOPROTEIN"/>
    <property type="match status" value="1"/>
</dbReference>
<comment type="caution">
    <text evidence="2">The sequence shown here is derived from an EMBL/GenBank/DDBJ whole genome shotgun (WGS) entry which is preliminary data.</text>
</comment>
<accession>A0A2S7T8B7</accession>
<evidence type="ECO:0000313" key="3">
    <source>
        <dbReference type="Proteomes" id="UP000239366"/>
    </source>
</evidence>
<feature type="signal peptide" evidence="1">
    <location>
        <begin position="1"/>
        <end position="26"/>
    </location>
</feature>
<keyword evidence="3" id="KW-1185">Reference proteome</keyword>
<keyword evidence="1" id="KW-0732">Signal</keyword>
<reference evidence="3" key="1">
    <citation type="submission" date="2016-11" db="EMBL/GenBank/DDBJ databases">
        <title>Trade-off between light-utilization and light-protection in marine flavobacteria.</title>
        <authorList>
            <person name="Kumagai Y."/>
            <person name="Yoshizawa S."/>
            <person name="Kogure K."/>
        </authorList>
    </citation>
    <scope>NUCLEOTIDE SEQUENCE [LARGE SCALE GENOMIC DNA]</scope>
    <source>
        <strain evidence="3">SG-18</strain>
    </source>
</reference>
<evidence type="ECO:0000256" key="1">
    <source>
        <dbReference type="SAM" id="SignalP"/>
    </source>
</evidence>
<name>A0A2S7T8B7_9FLAO</name>
<proteinExistence type="predicted"/>
<dbReference type="AlphaFoldDB" id="A0A2S7T8B7"/>
<dbReference type="RefSeq" id="WP_105001843.1">
    <property type="nucleotide sequence ID" value="NZ_MQVX01000001.1"/>
</dbReference>
<protein>
    <submittedName>
        <fullName evidence="2">Uncharacterized protein</fullName>
    </submittedName>
</protein>
<dbReference type="Proteomes" id="UP000239366">
    <property type="component" value="Unassembled WGS sequence"/>
</dbReference>
<gene>
    <name evidence="2" type="ORF">BST99_10920</name>
</gene>
<sequence>MKTLVHLQKGLVLLALALVFSCNTISSEDFVMTNNNTDRFSLQHRFWVGVDDQGIPTDTIGIEARGYSQSAKRKIWILEPNPNPDGSTPIYIRYQGSEPNRGVYQITSYDEEGRSIQFLTGFYRPDRSELVLYEPSDDAMASLTEKLKKTDLQYELKKDKIHFKAETAQKHADVILEMLKDFKNPEDFNDSLILRGVDDKAALEALLATAKKN</sequence>
<evidence type="ECO:0000313" key="2">
    <source>
        <dbReference type="EMBL" id="PQJ16169.1"/>
    </source>
</evidence>
<feature type="chain" id="PRO_5015549578" evidence="1">
    <location>
        <begin position="27"/>
        <end position="213"/>
    </location>
</feature>